<dbReference type="Proteomes" id="UP001500212">
    <property type="component" value="Unassembled WGS sequence"/>
</dbReference>
<name>A0ABP8TUN6_9ACTN</name>
<gene>
    <name evidence="2" type="ORF">GCM10023195_74910</name>
</gene>
<protein>
    <submittedName>
        <fullName evidence="2">Uncharacterized protein</fullName>
    </submittedName>
</protein>
<dbReference type="EMBL" id="BAABHJ010000038">
    <property type="protein sequence ID" value="GAA4616829.1"/>
    <property type="molecule type" value="Genomic_DNA"/>
</dbReference>
<evidence type="ECO:0000256" key="1">
    <source>
        <dbReference type="SAM" id="MobiDB-lite"/>
    </source>
</evidence>
<reference evidence="3" key="1">
    <citation type="journal article" date="2019" name="Int. J. Syst. Evol. Microbiol.">
        <title>The Global Catalogue of Microorganisms (GCM) 10K type strain sequencing project: providing services to taxonomists for standard genome sequencing and annotation.</title>
        <authorList>
            <consortium name="The Broad Institute Genomics Platform"/>
            <consortium name="The Broad Institute Genome Sequencing Center for Infectious Disease"/>
            <person name="Wu L."/>
            <person name="Ma J."/>
        </authorList>
    </citation>
    <scope>NUCLEOTIDE SEQUENCE [LARGE SCALE GENOMIC DNA]</scope>
    <source>
        <strain evidence="3">JCM 17938</strain>
    </source>
</reference>
<keyword evidence="3" id="KW-1185">Reference proteome</keyword>
<proteinExistence type="predicted"/>
<sequence>MTRRDNEMSDDEALRTVVSNLAFSMVGPDKTKPGDVRRSYTDGDLDRAERRVFGEKPPSS</sequence>
<dbReference type="RefSeq" id="WP_345365095.1">
    <property type="nucleotide sequence ID" value="NZ_BAABHJ010000038.1"/>
</dbReference>
<comment type="caution">
    <text evidence="2">The sequence shown here is derived from an EMBL/GenBank/DDBJ whole genome shotgun (WGS) entry which is preliminary data.</text>
</comment>
<feature type="compositionally biased region" description="Basic and acidic residues" evidence="1">
    <location>
        <begin position="29"/>
        <end position="54"/>
    </location>
</feature>
<evidence type="ECO:0000313" key="3">
    <source>
        <dbReference type="Proteomes" id="UP001500212"/>
    </source>
</evidence>
<accession>A0ABP8TUN6</accession>
<feature type="region of interest" description="Disordered" evidence="1">
    <location>
        <begin position="25"/>
        <end position="60"/>
    </location>
</feature>
<evidence type="ECO:0000313" key="2">
    <source>
        <dbReference type="EMBL" id="GAA4616829.1"/>
    </source>
</evidence>
<organism evidence="2 3">
    <name type="scientific">Actinoallomurus liliacearum</name>
    <dbReference type="NCBI Taxonomy" id="1080073"/>
    <lineage>
        <taxon>Bacteria</taxon>
        <taxon>Bacillati</taxon>
        <taxon>Actinomycetota</taxon>
        <taxon>Actinomycetes</taxon>
        <taxon>Streptosporangiales</taxon>
        <taxon>Thermomonosporaceae</taxon>
        <taxon>Actinoallomurus</taxon>
    </lineage>
</organism>